<sequence>MEKGTGSKKGGKRYNQRNGKGNKKGGAILSPTDRPVVMVPLLLARHGPAPRSVPPNLAHNASKQTALSLMGTGEWETARGDEIDDGRGE</sequence>
<comment type="caution">
    <text evidence="2">The sequence shown here is derived from an EMBL/GenBank/DDBJ whole genome shotgun (WGS) entry which is preliminary data.</text>
</comment>
<name>A0ABD2LC64_9BILA</name>
<dbReference type="AlphaFoldDB" id="A0ABD2LC64"/>
<reference evidence="2 3" key="1">
    <citation type="submission" date="2024-10" db="EMBL/GenBank/DDBJ databases">
        <authorList>
            <person name="Kim D."/>
        </authorList>
    </citation>
    <scope>NUCLEOTIDE SEQUENCE [LARGE SCALE GENOMIC DNA]</scope>
    <source>
        <strain evidence="2">BH-2024</strain>
    </source>
</reference>
<evidence type="ECO:0000256" key="1">
    <source>
        <dbReference type="SAM" id="MobiDB-lite"/>
    </source>
</evidence>
<dbReference type="Proteomes" id="UP001620626">
    <property type="component" value="Unassembled WGS sequence"/>
</dbReference>
<organism evidence="2 3">
    <name type="scientific">Heterodera trifolii</name>
    <dbReference type="NCBI Taxonomy" id="157864"/>
    <lineage>
        <taxon>Eukaryota</taxon>
        <taxon>Metazoa</taxon>
        <taxon>Ecdysozoa</taxon>
        <taxon>Nematoda</taxon>
        <taxon>Chromadorea</taxon>
        <taxon>Rhabditida</taxon>
        <taxon>Tylenchina</taxon>
        <taxon>Tylenchomorpha</taxon>
        <taxon>Tylenchoidea</taxon>
        <taxon>Heteroderidae</taxon>
        <taxon>Heteroderinae</taxon>
        <taxon>Heterodera</taxon>
    </lineage>
</organism>
<feature type="compositionally biased region" description="Basic and acidic residues" evidence="1">
    <location>
        <begin position="76"/>
        <end position="89"/>
    </location>
</feature>
<evidence type="ECO:0000313" key="3">
    <source>
        <dbReference type="Proteomes" id="UP001620626"/>
    </source>
</evidence>
<protein>
    <submittedName>
        <fullName evidence="2">Uncharacterized protein</fullName>
    </submittedName>
</protein>
<proteinExistence type="predicted"/>
<feature type="region of interest" description="Disordered" evidence="1">
    <location>
        <begin position="1"/>
        <end position="32"/>
    </location>
</feature>
<evidence type="ECO:0000313" key="2">
    <source>
        <dbReference type="EMBL" id="KAL3112823.1"/>
    </source>
</evidence>
<gene>
    <name evidence="2" type="ORF">niasHT_019797</name>
</gene>
<keyword evidence="3" id="KW-1185">Reference proteome</keyword>
<feature type="compositionally biased region" description="Basic residues" evidence="1">
    <location>
        <begin position="9"/>
        <end position="23"/>
    </location>
</feature>
<dbReference type="EMBL" id="JBICBT010000464">
    <property type="protein sequence ID" value="KAL3112823.1"/>
    <property type="molecule type" value="Genomic_DNA"/>
</dbReference>
<accession>A0ABD2LC64</accession>
<feature type="region of interest" description="Disordered" evidence="1">
    <location>
        <begin position="46"/>
        <end position="89"/>
    </location>
</feature>